<name>A0AAN7PP49_MYCAM</name>
<evidence type="ECO:0008006" key="3">
    <source>
        <dbReference type="Google" id="ProtNLM"/>
    </source>
</evidence>
<sequence>MSKWKTVTSGVPQGSTLGPILFNILINDTNSGTEYTLSKFADDTKLSGAVDSLEGRDAIKKDLDRLEESACVNLTKFNKTCTWVEAIPNINTDWGMNGLRAALQRRTWEYNTGRVKAETIIHDVLANDTKLRGAADSLEGQEALQRDLDRLGHGVIISGMKFNKSKCRILHLGRSNARHKYGLGEEQLESSPAERDLGVLVNSRLNMSQQCALAAKRANRILGCIKHSITSWSKEVIILLCSALVRPHLEYCVQFWAPQLKKDVKVLECVQRRATKLAKGLEGMSCEERLRTLGLFSLEKRRLRGDLIALHSFLRRGSGEGGTALFSLVSSDRMRGNGSKLHQGRFRLDIRKHSFTKRVVKHWNRLPREVGRKEDPGNCGPVSCALILGKVMEQRILETIHRHMKDKKVIRSSQHEFTKGKAHLTNLINYYDEMSGPANEGKAVDIIYLDFSKIFDTVFHKILIDNVFKYGLDEQTVRWTENRLNNRAQRVEISGVRCHKNIYIMAENIKLAPTAANLEPGNLNIENSPVTPTLRALAAKRANHVLRCIKHSIAGQSREVIVPLYTALAQPHLKYCVQLWSPQYKKDIKLFECVQRRATKMVKGLKGKIYEERLRSVGLFSLEKRRLMRDLITGYNFLKGGSGGGGADLLSLN</sequence>
<keyword evidence="2" id="KW-1185">Reference proteome</keyword>
<organism evidence="1 2">
    <name type="scientific">Mycteria americana</name>
    <name type="common">Wood stork</name>
    <dbReference type="NCBI Taxonomy" id="33587"/>
    <lineage>
        <taxon>Eukaryota</taxon>
        <taxon>Metazoa</taxon>
        <taxon>Chordata</taxon>
        <taxon>Craniata</taxon>
        <taxon>Vertebrata</taxon>
        <taxon>Euteleostomi</taxon>
        <taxon>Archelosauria</taxon>
        <taxon>Archosauria</taxon>
        <taxon>Dinosauria</taxon>
        <taxon>Saurischia</taxon>
        <taxon>Theropoda</taxon>
        <taxon>Coelurosauria</taxon>
        <taxon>Aves</taxon>
        <taxon>Neognathae</taxon>
        <taxon>Neoaves</taxon>
        <taxon>Aequornithes</taxon>
        <taxon>Ciconiiformes</taxon>
        <taxon>Ciconiidae</taxon>
        <taxon>Mycteria</taxon>
    </lineage>
</organism>
<evidence type="ECO:0000313" key="2">
    <source>
        <dbReference type="Proteomes" id="UP001333110"/>
    </source>
</evidence>
<dbReference type="EMBL" id="JAUNZN010000001">
    <property type="protein sequence ID" value="KAK4829103.1"/>
    <property type="molecule type" value="Genomic_DNA"/>
</dbReference>
<reference evidence="1 2" key="1">
    <citation type="journal article" date="2023" name="J. Hered.">
        <title>Chromosome-level genome of the wood stork (Mycteria americana) provides insight into avian chromosome evolution.</title>
        <authorList>
            <person name="Flamio R. Jr."/>
            <person name="Ramstad K.M."/>
        </authorList>
    </citation>
    <scope>NUCLEOTIDE SEQUENCE [LARGE SCALE GENOMIC DNA]</scope>
    <source>
        <strain evidence="1">JAX WOST 10</strain>
    </source>
</reference>
<dbReference type="Proteomes" id="UP001333110">
    <property type="component" value="Unassembled WGS sequence"/>
</dbReference>
<dbReference type="PANTHER" id="PTHR33332">
    <property type="entry name" value="REVERSE TRANSCRIPTASE DOMAIN-CONTAINING PROTEIN"/>
    <property type="match status" value="1"/>
</dbReference>
<gene>
    <name evidence="1" type="ORF">QYF61_002141</name>
</gene>
<dbReference type="AlphaFoldDB" id="A0AAN7PP49"/>
<protein>
    <recommendedName>
        <fullName evidence="3">Reverse transcriptase domain-containing protein</fullName>
    </recommendedName>
</protein>
<evidence type="ECO:0000313" key="1">
    <source>
        <dbReference type="EMBL" id="KAK4829103.1"/>
    </source>
</evidence>
<proteinExistence type="predicted"/>
<comment type="caution">
    <text evidence="1">The sequence shown here is derived from an EMBL/GenBank/DDBJ whole genome shotgun (WGS) entry which is preliminary data.</text>
</comment>
<accession>A0AAN7PP49</accession>